<evidence type="ECO:0000256" key="2">
    <source>
        <dbReference type="ARBA" id="ARBA00022729"/>
    </source>
</evidence>
<dbReference type="PANTHER" id="PTHR30483">
    <property type="entry name" value="LEUCINE-SPECIFIC-BINDING PROTEIN"/>
    <property type="match status" value="1"/>
</dbReference>
<accession>A0A450VZ96</accession>
<dbReference type="Pfam" id="PF13458">
    <property type="entry name" value="Peripla_BP_6"/>
    <property type="match status" value="1"/>
</dbReference>
<evidence type="ECO:0000313" key="4">
    <source>
        <dbReference type="EMBL" id="VFK10109.1"/>
    </source>
</evidence>
<dbReference type="AlphaFoldDB" id="A0A450VZ96"/>
<sequence>MNKTKMLIGAVVIFVAVGAVFMVQKGGGTSPESGVASIKIGAIYPLTGPASSLGQEFRRGVEIAVQMLASKQSPVMVAFEDSKTDPKAGMAAYQKLKSDNVNLLLTTVSSIALAIEPVARQDGALLFADVGYPEITGKNPLLFRHSSTAEQEANVIYGYVLSEQQKLVAGIMWVNDDYGAAFIKEVERLNGKKPSGQELEIYSTSYLKADSDLRSETAKILDSHPDVVVVVGYGKSMGLAIRRIRESGFQGKVIASMGFTVTPDAAATAGNAADGILYTRLDINESDEMFANFSNQYKNRYGDSPPAFAVLAHNSASLLIKAASESGENPENVAANILARGHYIGAGEKMEITPSGDILPPVSLQKYTVTNQ</sequence>
<comment type="similarity">
    <text evidence="1">Belongs to the leucine-binding protein family.</text>
</comment>
<dbReference type="InterPro" id="IPR028081">
    <property type="entry name" value="Leu-bd"/>
</dbReference>
<evidence type="ECO:0000256" key="1">
    <source>
        <dbReference type="ARBA" id="ARBA00010062"/>
    </source>
</evidence>
<protein>
    <submittedName>
        <fullName evidence="4">ABC-type branched-chain amino acid transport system, substrate-binding protein</fullName>
    </submittedName>
</protein>
<name>A0A450VZ96_9GAMM</name>
<dbReference type="InterPro" id="IPR051010">
    <property type="entry name" value="BCAA_transport"/>
</dbReference>
<dbReference type="EMBL" id="CAADFP010000030">
    <property type="protein sequence ID" value="VFK26101.1"/>
    <property type="molecule type" value="Genomic_DNA"/>
</dbReference>
<dbReference type="PANTHER" id="PTHR30483:SF6">
    <property type="entry name" value="PERIPLASMIC BINDING PROTEIN OF ABC TRANSPORTER FOR NATURAL AMINO ACIDS"/>
    <property type="match status" value="1"/>
</dbReference>
<proteinExistence type="inferred from homology"/>
<dbReference type="InterPro" id="IPR028082">
    <property type="entry name" value="Peripla_BP_I"/>
</dbReference>
<feature type="domain" description="Leucine-binding protein" evidence="3">
    <location>
        <begin position="37"/>
        <end position="335"/>
    </location>
</feature>
<gene>
    <name evidence="4" type="ORF">BECKLPF1236A_GA0070988_1003211</name>
    <name evidence="5" type="ORF">BECKLPF1236C_GA0070990_1003010</name>
</gene>
<keyword evidence="2" id="KW-0732">Signal</keyword>
<evidence type="ECO:0000313" key="5">
    <source>
        <dbReference type="EMBL" id="VFK26101.1"/>
    </source>
</evidence>
<evidence type="ECO:0000259" key="3">
    <source>
        <dbReference type="Pfam" id="PF13458"/>
    </source>
</evidence>
<reference evidence="4" key="1">
    <citation type="submission" date="2019-02" db="EMBL/GenBank/DDBJ databases">
        <authorList>
            <person name="Gruber-Vodicka R. H."/>
            <person name="Seah K. B. B."/>
        </authorList>
    </citation>
    <scope>NUCLEOTIDE SEQUENCE</scope>
    <source>
        <strain evidence="4">BECK_S312</strain>
        <strain evidence="5">BECK_S426</strain>
    </source>
</reference>
<dbReference type="Gene3D" id="3.40.50.2300">
    <property type="match status" value="2"/>
</dbReference>
<dbReference type="EMBL" id="CAADFM010000032">
    <property type="protein sequence ID" value="VFK10109.1"/>
    <property type="molecule type" value="Genomic_DNA"/>
</dbReference>
<dbReference type="SUPFAM" id="SSF53822">
    <property type="entry name" value="Periplasmic binding protein-like I"/>
    <property type="match status" value="1"/>
</dbReference>
<organism evidence="4">
    <name type="scientific">Candidatus Kentrum sp. LPFa</name>
    <dbReference type="NCBI Taxonomy" id="2126335"/>
    <lineage>
        <taxon>Bacteria</taxon>
        <taxon>Pseudomonadati</taxon>
        <taxon>Pseudomonadota</taxon>
        <taxon>Gammaproteobacteria</taxon>
        <taxon>Candidatus Kentrum</taxon>
    </lineage>
</organism>